<dbReference type="PANTHER" id="PTHR33392">
    <property type="entry name" value="POLYISOPRENYL-TEICHOIC ACID--PEPTIDOGLYCAN TEICHOIC ACID TRANSFERASE TAGU"/>
    <property type="match status" value="1"/>
</dbReference>
<comment type="similarity">
    <text evidence="1">Belongs to the LytR/CpsA/Psr (LCP) family.</text>
</comment>
<feature type="region of interest" description="Disordered" evidence="2">
    <location>
        <begin position="347"/>
        <end position="422"/>
    </location>
</feature>
<dbReference type="Pfam" id="PF03816">
    <property type="entry name" value="LytR_cpsA_psr"/>
    <property type="match status" value="1"/>
</dbReference>
<reference evidence="5" key="1">
    <citation type="submission" date="2024-07" db="EMBL/GenBank/DDBJ databases">
        <title>Complete genome sequences of cellulolytic bacteria, Kitasatospora sp. CMC57 and Streptomyces sp. CMC78, isolated from Japanese agricultural soil.</title>
        <authorList>
            <person name="Hashimoto T."/>
            <person name="Ito M."/>
            <person name="Iwamoto M."/>
            <person name="Fukahori D."/>
            <person name="Shoda T."/>
            <person name="Sakoda M."/>
            <person name="Morohoshi T."/>
            <person name="Mitsuboshi M."/>
            <person name="Nishizawa T."/>
        </authorList>
    </citation>
    <scope>NUCLEOTIDE SEQUENCE</scope>
    <source>
        <strain evidence="5">CMC57</strain>
    </source>
</reference>
<dbReference type="Gene3D" id="3.40.630.190">
    <property type="entry name" value="LCP protein"/>
    <property type="match status" value="1"/>
</dbReference>
<evidence type="ECO:0000313" key="5">
    <source>
        <dbReference type="EMBL" id="BFP47715.1"/>
    </source>
</evidence>
<organism evidence="5">
    <name type="scientific">Kitasatospora sp. CMC57</name>
    <dbReference type="NCBI Taxonomy" id="3231513"/>
    <lineage>
        <taxon>Bacteria</taxon>
        <taxon>Bacillati</taxon>
        <taxon>Actinomycetota</taxon>
        <taxon>Actinomycetes</taxon>
        <taxon>Kitasatosporales</taxon>
        <taxon>Streptomycetaceae</taxon>
        <taxon>Kitasatospora</taxon>
    </lineage>
</organism>
<keyword evidence="3" id="KW-0472">Membrane</keyword>
<keyword evidence="3" id="KW-0812">Transmembrane</keyword>
<keyword evidence="3" id="KW-1133">Transmembrane helix</keyword>
<feature type="domain" description="Cell envelope-related transcriptional attenuator" evidence="4">
    <location>
        <begin position="102"/>
        <end position="257"/>
    </location>
</feature>
<proteinExistence type="inferred from homology"/>
<feature type="transmembrane region" description="Helical" evidence="3">
    <location>
        <begin position="22"/>
        <end position="45"/>
    </location>
</feature>
<accession>A0AB33K4R2</accession>
<gene>
    <name evidence="5" type="ORF">KCMC57_40830</name>
</gene>
<dbReference type="EMBL" id="AP035881">
    <property type="protein sequence ID" value="BFP47715.1"/>
    <property type="molecule type" value="Genomic_DNA"/>
</dbReference>
<evidence type="ECO:0000256" key="3">
    <source>
        <dbReference type="SAM" id="Phobius"/>
    </source>
</evidence>
<name>A0AB33K4R2_9ACTN</name>
<evidence type="ECO:0000256" key="1">
    <source>
        <dbReference type="ARBA" id="ARBA00006068"/>
    </source>
</evidence>
<protein>
    <submittedName>
        <fullName evidence="5">LCP family protein</fullName>
    </submittedName>
</protein>
<dbReference type="AlphaFoldDB" id="A0AB33K4R2"/>
<dbReference type="InterPro" id="IPR004474">
    <property type="entry name" value="LytR_CpsA_psr"/>
</dbReference>
<dbReference type="PANTHER" id="PTHR33392:SF6">
    <property type="entry name" value="POLYISOPRENYL-TEICHOIC ACID--PEPTIDOGLYCAN TEICHOIC ACID TRANSFERASE TAGU"/>
    <property type="match status" value="1"/>
</dbReference>
<evidence type="ECO:0000256" key="2">
    <source>
        <dbReference type="SAM" id="MobiDB-lite"/>
    </source>
</evidence>
<dbReference type="NCBIfam" id="TIGR00350">
    <property type="entry name" value="lytR_cpsA_psr"/>
    <property type="match status" value="1"/>
</dbReference>
<dbReference type="InterPro" id="IPR050922">
    <property type="entry name" value="LytR/CpsA/Psr_CW_biosynth"/>
</dbReference>
<sequence length="422" mass="45329">MAEDDDDSARPPTSRGGGRRRFLLITAAVLAFFLLAGGTLAWIAYRKLDGNIETDATTGRLLERDASGRPDRGAAQAENILLIGSDDRSGANAAYGYAGGRRSDTTILLHLSADRRHATAVSIPRDAMVRVPACELPDGTRTQARLVQFNWAFEAGGPACTIRTVERLSGIRVDHHLILDFTGFKRMVNAVGGVEVCVPRAIHDRNAQLDLAAGRQTLGGEQALGYVRVRETLGDGSDTQRMGRQQQFLASLIRKVQSQGVLLNPARLWPLLDAATSAITADEGLSRVTDLYDLAQDLRSMSTGNVVFVTTPRRPYPGDWDRDQLVQPQTDQLFAALRADLPVTVRPYQVTPSPSPSPSRTPSGLAGPFAPAYTPRPSADPAEDATTETPYPDAPSASVAPLPTTGPTLEGRTADQDSCAIH</sequence>
<dbReference type="RefSeq" id="WP_407990018.1">
    <property type="nucleotide sequence ID" value="NZ_AP035881.2"/>
</dbReference>
<evidence type="ECO:0000259" key="4">
    <source>
        <dbReference type="Pfam" id="PF03816"/>
    </source>
</evidence>